<dbReference type="Proteomes" id="UP000501690">
    <property type="component" value="Linkage Group LG2"/>
</dbReference>
<reference evidence="1 2" key="1">
    <citation type="submission" date="2019-04" db="EMBL/GenBank/DDBJ databases">
        <title>An improved genome assembly and genetic linkage map for asparagus bean, Vigna unguiculata ssp. sesquipedialis.</title>
        <authorList>
            <person name="Xia Q."/>
            <person name="Zhang R."/>
            <person name="Dong Y."/>
        </authorList>
    </citation>
    <scope>NUCLEOTIDE SEQUENCE [LARGE SCALE GENOMIC DNA]</scope>
    <source>
        <tissue evidence="1">Leaf</tissue>
    </source>
</reference>
<organism evidence="1 2">
    <name type="scientific">Vigna unguiculata</name>
    <name type="common">Cowpea</name>
    <dbReference type="NCBI Taxonomy" id="3917"/>
    <lineage>
        <taxon>Eukaryota</taxon>
        <taxon>Viridiplantae</taxon>
        <taxon>Streptophyta</taxon>
        <taxon>Embryophyta</taxon>
        <taxon>Tracheophyta</taxon>
        <taxon>Spermatophyta</taxon>
        <taxon>Magnoliopsida</taxon>
        <taxon>eudicotyledons</taxon>
        <taxon>Gunneridae</taxon>
        <taxon>Pentapetalae</taxon>
        <taxon>rosids</taxon>
        <taxon>fabids</taxon>
        <taxon>Fabales</taxon>
        <taxon>Fabaceae</taxon>
        <taxon>Papilionoideae</taxon>
        <taxon>50 kb inversion clade</taxon>
        <taxon>NPAAA clade</taxon>
        <taxon>indigoferoid/millettioid clade</taxon>
        <taxon>Phaseoleae</taxon>
        <taxon>Vigna</taxon>
    </lineage>
</organism>
<proteinExistence type="predicted"/>
<sequence length="146" mass="16447">MIICDAKWSSLIRTTVRISPKTTKLVGYNRGGKCSGTHPYEQRSRTLHLTSKTTRLQSRVAMSYSNTSYTHNWGPNKESHQNLHPKLCRTLHVVQLCTWNSQAPHIALLGAPMLQAAWRAPYAARRHAPSKTFVSLPPPGETTPFR</sequence>
<keyword evidence="2" id="KW-1185">Reference proteome</keyword>
<protein>
    <submittedName>
        <fullName evidence="1">Uncharacterized protein</fullName>
    </submittedName>
</protein>
<gene>
    <name evidence="1" type="ORF">DEO72_LG2g4181</name>
</gene>
<evidence type="ECO:0000313" key="1">
    <source>
        <dbReference type="EMBL" id="QCD83834.1"/>
    </source>
</evidence>
<name>A0A4D6L5X2_VIGUN</name>
<dbReference type="AlphaFoldDB" id="A0A4D6L5X2"/>
<evidence type="ECO:0000313" key="2">
    <source>
        <dbReference type="Proteomes" id="UP000501690"/>
    </source>
</evidence>
<accession>A0A4D6L5X2</accession>
<dbReference type="EMBL" id="CP039346">
    <property type="protein sequence ID" value="QCD83834.1"/>
    <property type="molecule type" value="Genomic_DNA"/>
</dbReference>